<evidence type="ECO:0000256" key="1">
    <source>
        <dbReference type="SAM" id="MobiDB-lite"/>
    </source>
</evidence>
<evidence type="ECO:0000313" key="3">
    <source>
        <dbReference type="EMBL" id="KAJ6218620.1"/>
    </source>
</evidence>
<sequence>MGGRTKFFNLVLILLVGQFLLFDDILSQIVESMNEDANSVEQKLIDGNVDDRPIHHIVKRKSKGGRGFGFGRKKPSGSRPKPSSNRDPYPKQPGHNPYPKQPAYNPTYGGGSAPNAPPPYPGMNNRPGGNSMGAPPPYPGTNNHYPMGAPPPYSATGHHNVPSYPSGGYGHTGYGGFPSGGGGNVFGGRGFGGGKYGGGGLGRTIGSAGFGAIAGTALGAYGGYKLGKMVGGLGRHGHYGYYDDHGKYMRCEPPKNIKFDPETNITYIPIEEDYDKRCSYFDRQPPPQYMGYTNGAGFSITYSPINKIIGSILDLTFVNNYHLLWNNVFFVVILSAIFAR</sequence>
<feature type="chain" id="PRO_5040248260" evidence="2">
    <location>
        <begin position="28"/>
        <end position="340"/>
    </location>
</feature>
<proteinExistence type="predicted"/>
<dbReference type="Proteomes" id="UP001142055">
    <property type="component" value="Chromosome 3"/>
</dbReference>
<feature type="region of interest" description="Disordered" evidence="1">
    <location>
        <begin position="55"/>
        <end position="159"/>
    </location>
</feature>
<accession>A0A9Q0RLM4</accession>
<comment type="caution">
    <text evidence="3">The sequence shown here is derived from an EMBL/GenBank/DDBJ whole genome shotgun (WGS) entry which is preliminary data.</text>
</comment>
<organism evidence="3 4">
    <name type="scientific">Blomia tropicalis</name>
    <name type="common">Mite</name>
    <dbReference type="NCBI Taxonomy" id="40697"/>
    <lineage>
        <taxon>Eukaryota</taxon>
        <taxon>Metazoa</taxon>
        <taxon>Ecdysozoa</taxon>
        <taxon>Arthropoda</taxon>
        <taxon>Chelicerata</taxon>
        <taxon>Arachnida</taxon>
        <taxon>Acari</taxon>
        <taxon>Acariformes</taxon>
        <taxon>Sarcoptiformes</taxon>
        <taxon>Astigmata</taxon>
        <taxon>Glycyphagoidea</taxon>
        <taxon>Echimyopodidae</taxon>
        <taxon>Blomia</taxon>
    </lineage>
</organism>
<dbReference type="OMA" id="RMGHYGY"/>
<keyword evidence="2" id="KW-0732">Signal</keyword>
<feature type="signal peptide" evidence="2">
    <location>
        <begin position="1"/>
        <end position="27"/>
    </location>
</feature>
<reference evidence="3" key="1">
    <citation type="submission" date="2022-12" db="EMBL/GenBank/DDBJ databases">
        <title>Genome assemblies of Blomia tropicalis.</title>
        <authorList>
            <person name="Cui Y."/>
        </authorList>
    </citation>
    <scope>NUCLEOTIDE SEQUENCE</scope>
    <source>
        <tissue evidence="3">Adult mites</tissue>
    </source>
</reference>
<name>A0A9Q0RLM4_BLOTA</name>
<feature type="compositionally biased region" description="Basic residues" evidence="1">
    <location>
        <begin position="55"/>
        <end position="64"/>
    </location>
</feature>
<evidence type="ECO:0000256" key="2">
    <source>
        <dbReference type="SAM" id="SignalP"/>
    </source>
</evidence>
<keyword evidence="4" id="KW-1185">Reference proteome</keyword>
<gene>
    <name evidence="3" type="ORF">RDWZM_009777</name>
</gene>
<protein>
    <submittedName>
        <fullName evidence="3">Uncharacterized protein</fullName>
    </submittedName>
</protein>
<evidence type="ECO:0000313" key="4">
    <source>
        <dbReference type="Proteomes" id="UP001142055"/>
    </source>
</evidence>
<dbReference type="OrthoDB" id="6516706at2759"/>
<dbReference type="EMBL" id="JAPWDV010000003">
    <property type="protein sequence ID" value="KAJ6218620.1"/>
    <property type="molecule type" value="Genomic_DNA"/>
</dbReference>
<dbReference type="AlphaFoldDB" id="A0A9Q0RLM4"/>